<feature type="chain" id="PRO_5014856875" evidence="1">
    <location>
        <begin position="17"/>
        <end position="79"/>
    </location>
</feature>
<sequence length="79" mass="9405">MLFLFVLLTVLHFTNSHNQHSTQLVTIHEFELKLRTSNLRHFVHVVQAYRLLLCCLPLRRTGHEPLPHHYQHTVVVYPL</sequence>
<evidence type="ECO:0000256" key="1">
    <source>
        <dbReference type="SAM" id="SignalP"/>
    </source>
</evidence>
<reference evidence="2" key="1">
    <citation type="submission" date="2018-01" db="EMBL/GenBank/DDBJ databases">
        <title>An insight into the sialome of Amazonian anophelines.</title>
        <authorList>
            <person name="Ribeiro J.M."/>
            <person name="Scarpassa V."/>
            <person name="Calvo E."/>
        </authorList>
    </citation>
    <scope>NUCLEOTIDE SEQUENCE</scope>
</reference>
<protein>
    <submittedName>
        <fullName evidence="2">Putative secreted protein</fullName>
    </submittedName>
</protein>
<organism evidence="2">
    <name type="scientific">Anopheles darlingi</name>
    <name type="common">Mosquito</name>
    <dbReference type="NCBI Taxonomy" id="43151"/>
    <lineage>
        <taxon>Eukaryota</taxon>
        <taxon>Metazoa</taxon>
        <taxon>Ecdysozoa</taxon>
        <taxon>Arthropoda</taxon>
        <taxon>Hexapoda</taxon>
        <taxon>Insecta</taxon>
        <taxon>Pterygota</taxon>
        <taxon>Neoptera</taxon>
        <taxon>Endopterygota</taxon>
        <taxon>Diptera</taxon>
        <taxon>Nematocera</taxon>
        <taxon>Culicoidea</taxon>
        <taxon>Culicidae</taxon>
        <taxon>Anophelinae</taxon>
        <taxon>Anopheles</taxon>
    </lineage>
</organism>
<dbReference type="EMBL" id="GGFL01008198">
    <property type="protein sequence ID" value="MBW72376.1"/>
    <property type="molecule type" value="Transcribed_RNA"/>
</dbReference>
<dbReference type="AlphaFoldDB" id="A0A2M4D497"/>
<proteinExistence type="predicted"/>
<evidence type="ECO:0000313" key="2">
    <source>
        <dbReference type="EMBL" id="MBW72376.1"/>
    </source>
</evidence>
<accession>A0A2M4D497</accession>
<feature type="signal peptide" evidence="1">
    <location>
        <begin position="1"/>
        <end position="16"/>
    </location>
</feature>
<name>A0A2M4D497_ANODA</name>
<keyword evidence="1" id="KW-0732">Signal</keyword>